<dbReference type="InterPro" id="IPR027417">
    <property type="entry name" value="P-loop_NTPase"/>
</dbReference>
<dbReference type="Pfam" id="PF00005">
    <property type="entry name" value="ABC_tran"/>
    <property type="match status" value="1"/>
</dbReference>
<keyword evidence="2" id="KW-0547">Nucleotide-binding</keyword>
<dbReference type="Gene3D" id="3.40.50.300">
    <property type="entry name" value="P-loop containing nucleotide triphosphate hydrolases"/>
    <property type="match status" value="1"/>
</dbReference>
<evidence type="ECO:0000313" key="5">
    <source>
        <dbReference type="EMBL" id="RBP02202.1"/>
    </source>
</evidence>
<evidence type="ECO:0000259" key="4">
    <source>
        <dbReference type="PROSITE" id="PS50893"/>
    </source>
</evidence>
<dbReference type="AlphaFoldDB" id="A0A366EIG3"/>
<dbReference type="GO" id="GO:0015188">
    <property type="term" value="F:L-isoleucine transmembrane transporter activity"/>
    <property type="evidence" value="ECO:0007669"/>
    <property type="project" value="TreeGrafter"/>
</dbReference>
<dbReference type="InterPro" id="IPR032823">
    <property type="entry name" value="BCA_ABC_TP_C"/>
</dbReference>
<dbReference type="Pfam" id="PF12399">
    <property type="entry name" value="BCA_ABC_TP_C"/>
    <property type="match status" value="1"/>
</dbReference>
<dbReference type="InterPro" id="IPR003439">
    <property type="entry name" value="ABC_transporter-like_ATP-bd"/>
</dbReference>
<evidence type="ECO:0000256" key="1">
    <source>
        <dbReference type="ARBA" id="ARBA00022448"/>
    </source>
</evidence>
<dbReference type="OrthoDB" id="7158404at2"/>
<keyword evidence="1" id="KW-0813">Transport</keyword>
<dbReference type="CDD" id="cd03219">
    <property type="entry name" value="ABC_Mj1267_LivG_branched"/>
    <property type="match status" value="1"/>
</dbReference>
<keyword evidence="6" id="KW-1185">Reference proteome</keyword>
<proteinExistence type="predicted"/>
<comment type="caution">
    <text evidence="5">The sequence shown here is derived from an EMBL/GenBank/DDBJ whole genome shotgun (WGS) entry which is preliminary data.</text>
</comment>
<dbReference type="GO" id="GO:0015808">
    <property type="term" value="P:L-alanine transport"/>
    <property type="evidence" value="ECO:0007669"/>
    <property type="project" value="TreeGrafter"/>
</dbReference>
<gene>
    <name evidence="5" type="ORF">DFR50_1548</name>
</gene>
<feature type="domain" description="ABC transporter" evidence="4">
    <location>
        <begin position="5"/>
        <end position="238"/>
    </location>
</feature>
<evidence type="ECO:0000256" key="3">
    <source>
        <dbReference type="ARBA" id="ARBA00022840"/>
    </source>
</evidence>
<dbReference type="GO" id="GO:0005886">
    <property type="term" value="C:plasma membrane"/>
    <property type="evidence" value="ECO:0007669"/>
    <property type="project" value="TreeGrafter"/>
</dbReference>
<protein>
    <submittedName>
        <fullName evidence="5">Amino acid/amide ABC transporter ATP-binding protein 1 (HAAT family)</fullName>
    </submittedName>
</protein>
<dbReference type="PROSITE" id="PS50893">
    <property type="entry name" value="ABC_TRANSPORTER_2"/>
    <property type="match status" value="1"/>
</dbReference>
<dbReference type="InterPro" id="IPR051120">
    <property type="entry name" value="ABC_AA/LPS_Transport"/>
</dbReference>
<dbReference type="RefSeq" id="WP_113893620.1">
    <property type="nucleotide sequence ID" value="NZ_QNRK01000054.1"/>
</dbReference>
<dbReference type="SMART" id="SM00382">
    <property type="entry name" value="AAA"/>
    <property type="match status" value="1"/>
</dbReference>
<evidence type="ECO:0000256" key="2">
    <source>
        <dbReference type="ARBA" id="ARBA00022741"/>
    </source>
</evidence>
<dbReference type="PANTHER" id="PTHR45772">
    <property type="entry name" value="CONSERVED COMPONENT OF ABC TRANSPORTER FOR NATURAL AMINO ACIDS-RELATED"/>
    <property type="match status" value="1"/>
</dbReference>
<accession>A0A366EIG3</accession>
<dbReference type="EMBL" id="QNRK01000054">
    <property type="protein sequence ID" value="RBP02202.1"/>
    <property type="molecule type" value="Genomic_DNA"/>
</dbReference>
<dbReference type="GO" id="GO:0015192">
    <property type="term" value="F:L-phenylalanine transmembrane transporter activity"/>
    <property type="evidence" value="ECO:0007669"/>
    <property type="project" value="TreeGrafter"/>
</dbReference>
<dbReference type="GO" id="GO:0005304">
    <property type="term" value="F:L-valine transmembrane transporter activity"/>
    <property type="evidence" value="ECO:0007669"/>
    <property type="project" value="TreeGrafter"/>
</dbReference>
<dbReference type="SUPFAM" id="SSF52540">
    <property type="entry name" value="P-loop containing nucleoside triphosphate hydrolases"/>
    <property type="match status" value="1"/>
</dbReference>
<dbReference type="GO" id="GO:1903805">
    <property type="term" value="P:L-valine import across plasma membrane"/>
    <property type="evidence" value="ECO:0007669"/>
    <property type="project" value="TreeGrafter"/>
</dbReference>
<reference evidence="5 6" key="1">
    <citation type="submission" date="2018-06" db="EMBL/GenBank/DDBJ databases">
        <title>Genomic Encyclopedia of Type Strains, Phase IV (KMG-IV): sequencing the most valuable type-strain genomes for metagenomic binning, comparative biology and taxonomic classification.</title>
        <authorList>
            <person name="Goeker M."/>
        </authorList>
    </citation>
    <scope>NUCLEOTIDE SEQUENCE [LARGE SCALE GENOMIC DNA]</scope>
    <source>
        <strain evidence="5 6">DSM 24875</strain>
    </source>
</reference>
<evidence type="ECO:0000313" key="6">
    <source>
        <dbReference type="Proteomes" id="UP000253529"/>
    </source>
</evidence>
<organism evidence="5 6">
    <name type="scientific">Roseiarcus fermentans</name>
    <dbReference type="NCBI Taxonomy" id="1473586"/>
    <lineage>
        <taxon>Bacteria</taxon>
        <taxon>Pseudomonadati</taxon>
        <taxon>Pseudomonadota</taxon>
        <taxon>Alphaproteobacteria</taxon>
        <taxon>Hyphomicrobiales</taxon>
        <taxon>Roseiarcaceae</taxon>
        <taxon>Roseiarcus</taxon>
    </lineage>
</organism>
<name>A0A366EIG3_9HYPH</name>
<keyword evidence="3 5" id="KW-0067">ATP-binding</keyword>
<dbReference type="GO" id="GO:0042941">
    <property type="term" value="P:D-alanine transmembrane transport"/>
    <property type="evidence" value="ECO:0007669"/>
    <property type="project" value="TreeGrafter"/>
</dbReference>
<sequence>MPTILTVEQVCKQFGSVIVADDINLTVAEGEAVGIIGPNGAGKTTLFNMIAGSIQPTSGRIIFGYRNITKLRPPDRCRAGIGRSHQIPRPFSGISVYENTLVGATFGGGREGVDAKRRCIDILDRLGLLAKANQLAGSLGLLDRKRLELARALATEPRLLLLDEIAGGLTDEEVHQLIRIVTAIRATGVAILWIEHIVHALISVVDRLIAMHVGRLLAEGAPAAVMANAEVQEVYLGIEEP</sequence>
<dbReference type="GO" id="GO:1903806">
    <property type="term" value="P:L-isoleucine import across plasma membrane"/>
    <property type="evidence" value="ECO:0007669"/>
    <property type="project" value="TreeGrafter"/>
</dbReference>
<dbReference type="InterPro" id="IPR003593">
    <property type="entry name" value="AAA+_ATPase"/>
</dbReference>
<dbReference type="PANTHER" id="PTHR45772:SF7">
    <property type="entry name" value="AMINO ACID ABC TRANSPORTER ATP-BINDING PROTEIN"/>
    <property type="match status" value="1"/>
</dbReference>
<dbReference type="Proteomes" id="UP000253529">
    <property type="component" value="Unassembled WGS sequence"/>
</dbReference>
<dbReference type="GO" id="GO:0016887">
    <property type="term" value="F:ATP hydrolysis activity"/>
    <property type="evidence" value="ECO:0007669"/>
    <property type="project" value="InterPro"/>
</dbReference>
<dbReference type="GO" id="GO:0005524">
    <property type="term" value="F:ATP binding"/>
    <property type="evidence" value="ECO:0007669"/>
    <property type="project" value="UniProtKB-KW"/>
</dbReference>